<accession>A0AAV9P9V6</accession>
<dbReference type="InterPro" id="IPR046341">
    <property type="entry name" value="SET_dom_sf"/>
</dbReference>
<dbReference type="Proteomes" id="UP001337655">
    <property type="component" value="Unassembled WGS sequence"/>
</dbReference>
<reference evidence="2 3" key="1">
    <citation type="submission" date="2023-08" db="EMBL/GenBank/DDBJ databases">
        <title>Black Yeasts Isolated from many extreme environments.</title>
        <authorList>
            <person name="Coleine C."/>
            <person name="Stajich J.E."/>
            <person name="Selbmann L."/>
        </authorList>
    </citation>
    <scope>NUCLEOTIDE SEQUENCE [LARGE SCALE GENOMIC DNA]</scope>
    <source>
        <strain evidence="2 3">CCFEE 5935</strain>
    </source>
</reference>
<dbReference type="AlphaFoldDB" id="A0AAV9P9V6"/>
<evidence type="ECO:0000259" key="1">
    <source>
        <dbReference type="PROSITE" id="PS50280"/>
    </source>
</evidence>
<dbReference type="PANTHER" id="PTHR47332">
    <property type="entry name" value="SET DOMAIN-CONTAINING PROTEIN 5"/>
    <property type="match status" value="1"/>
</dbReference>
<proteinExistence type="predicted"/>
<gene>
    <name evidence="2" type="ORF">LTR77_004711</name>
</gene>
<keyword evidence="3" id="KW-1185">Reference proteome</keyword>
<organism evidence="2 3">
    <name type="scientific">Saxophila tyrrhenica</name>
    <dbReference type="NCBI Taxonomy" id="1690608"/>
    <lineage>
        <taxon>Eukaryota</taxon>
        <taxon>Fungi</taxon>
        <taxon>Dikarya</taxon>
        <taxon>Ascomycota</taxon>
        <taxon>Pezizomycotina</taxon>
        <taxon>Dothideomycetes</taxon>
        <taxon>Dothideomycetidae</taxon>
        <taxon>Mycosphaerellales</taxon>
        <taxon>Extremaceae</taxon>
        <taxon>Saxophila</taxon>
    </lineage>
</organism>
<dbReference type="InterPro" id="IPR053185">
    <property type="entry name" value="SET_domain_protein"/>
</dbReference>
<feature type="domain" description="SET" evidence="1">
    <location>
        <begin position="31"/>
        <end position="204"/>
    </location>
</feature>
<evidence type="ECO:0000313" key="3">
    <source>
        <dbReference type="Proteomes" id="UP001337655"/>
    </source>
</evidence>
<sequence length="355" mass="40718">MYSTASAYQIYKTCVNTSSSSPKSTKKTKLWTVQEVEDPVDVGKGVFAHRTLNPGELIMTATPEFALDQHEGRPITSVAIFEEFLKFDRTNRDRYWDLPPAKSSEHFPDYIVELSTACDEDGKALFPLQNTGSGGRVVAIFHENAFEFEDAKDWTMKGIFIDAARFNHSCTPNACFTYIKRTNKLEIRALTEIPIRTEIFIPYIPLLKKPATRRQLPMDQFGFECRCKACDRHTNFANESAYRRNQLEIMDFERTEPPAHKQRKTCWDIIELMEEEGLLGWEKGAVHEQLAKLYEEQDDNESALEQIRETARIARLCFGPRHAFARKWEEKRRNAELRAGIKGGAAGDGEEMEAD</sequence>
<dbReference type="SUPFAM" id="SSF82199">
    <property type="entry name" value="SET domain"/>
    <property type="match status" value="1"/>
</dbReference>
<dbReference type="RefSeq" id="XP_064659325.1">
    <property type="nucleotide sequence ID" value="XM_064801964.1"/>
</dbReference>
<dbReference type="CDD" id="cd20071">
    <property type="entry name" value="SET_SMYD"/>
    <property type="match status" value="1"/>
</dbReference>
<comment type="caution">
    <text evidence="2">The sequence shown here is derived from an EMBL/GenBank/DDBJ whole genome shotgun (WGS) entry which is preliminary data.</text>
</comment>
<dbReference type="GeneID" id="89926056"/>
<dbReference type="Gene3D" id="2.170.270.10">
    <property type="entry name" value="SET domain"/>
    <property type="match status" value="1"/>
</dbReference>
<dbReference type="EMBL" id="JAVRRT010000007">
    <property type="protein sequence ID" value="KAK5170127.1"/>
    <property type="molecule type" value="Genomic_DNA"/>
</dbReference>
<dbReference type="PROSITE" id="PS50280">
    <property type="entry name" value="SET"/>
    <property type="match status" value="1"/>
</dbReference>
<evidence type="ECO:0000313" key="2">
    <source>
        <dbReference type="EMBL" id="KAK5170127.1"/>
    </source>
</evidence>
<dbReference type="Gene3D" id="1.10.220.160">
    <property type="match status" value="1"/>
</dbReference>
<dbReference type="SMART" id="SM00317">
    <property type="entry name" value="SET"/>
    <property type="match status" value="1"/>
</dbReference>
<name>A0AAV9P9V6_9PEZI</name>
<dbReference type="Pfam" id="PF00856">
    <property type="entry name" value="SET"/>
    <property type="match status" value="1"/>
</dbReference>
<dbReference type="PANTHER" id="PTHR47332:SF2">
    <property type="entry name" value="SET-6"/>
    <property type="match status" value="1"/>
</dbReference>
<protein>
    <recommendedName>
        <fullName evidence="1">SET domain-containing protein</fullName>
    </recommendedName>
</protein>
<dbReference type="InterPro" id="IPR001214">
    <property type="entry name" value="SET_dom"/>
</dbReference>